<evidence type="ECO:0000256" key="14">
    <source>
        <dbReference type="ARBA" id="ARBA00023306"/>
    </source>
</evidence>
<evidence type="ECO:0000256" key="2">
    <source>
        <dbReference type="ARBA" id="ARBA00004186"/>
    </source>
</evidence>
<dbReference type="GO" id="GO:0016020">
    <property type="term" value="C:membrane"/>
    <property type="evidence" value="ECO:0007669"/>
    <property type="project" value="UniProtKB-SubCell"/>
</dbReference>
<comment type="similarity">
    <text evidence="16">Belongs to the JTB family.</text>
</comment>
<evidence type="ECO:0000256" key="12">
    <source>
        <dbReference type="ARBA" id="ARBA00023136"/>
    </source>
</evidence>
<keyword evidence="13" id="KW-0206">Cytoskeleton</keyword>
<dbReference type="Pfam" id="PF05439">
    <property type="entry name" value="JTB"/>
    <property type="match status" value="1"/>
</dbReference>
<dbReference type="GO" id="GO:0030496">
    <property type="term" value="C:midbody"/>
    <property type="evidence" value="ECO:0007669"/>
    <property type="project" value="TreeGrafter"/>
</dbReference>
<dbReference type="PANTHER" id="PTHR13041:SF3">
    <property type="entry name" value="PROTEIN JTB"/>
    <property type="match status" value="1"/>
</dbReference>
<dbReference type="AlphaFoldDB" id="A0AAD1TKZ5"/>
<organism evidence="20 21">
    <name type="scientific">Pelobates cultripes</name>
    <name type="common">Western spadefoot toad</name>
    <dbReference type="NCBI Taxonomy" id="61616"/>
    <lineage>
        <taxon>Eukaryota</taxon>
        <taxon>Metazoa</taxon>
        <taxon>Chordata</taxon>
        <taxon>Craniata</taxon>
        <taxon>Vertebrata</taxon>
        <taxon>Euteleostomi</taxon>
        <taxon>Amphibia</taxon>
        <taxon>Batrachia</taxon>
        <taxon>Anura</taxon>
        <taxon>Pelobatoidea</taxon>
        <taxon>Pelobatidae</taxon>
        <taxon>Pelobates</taxon>
    </lineage>
</organism>
<dbReference type="InterPro" id="IPR008657">
    <property type="entry name" value="JTB"/>
</dbReference>
<evidence type="ECO:0000256" key="13">
    <source>
        <dbReference type="ARBA" id="ARBA00023212"/>
    </source>
</evidence>
<dbReference type="PANTHER" id="PTHR13041">
    <property type="entry name" value="JTB PROTEIN-RELATED"/>
    <property type="match status" value="1"/>
</dbReference>
<evidence type="ECO:0000256" key="19">
    <source>
        <dbReference type="SAM" id="Phobius"/>
    </source>
</evidence>
<dbReference type="GO" id="GO:0005813">
    <property type="term" value="C:centrosome"/>
    <property type="evidence" value="ECO:0007669"/>
    <property type="project" value="UniProtKB-SubCell"/>
</dbReference>
<dbReference type="GO" id="GO:0005739">
    <property type="term" value="C:mitochondrion"/>
    <property type="evidence" value="ECO:0007669"/>
    <property type="project" value="UniProtKB-SubCell"/>
</dbReference>
<keyword evidence="21" id="KW-1185">Reference proteome</keyword>
<dbReference type="Gene3D" id="3.30.720.220">
    <property type="match status" value="1"/>
</dbReference>
<dbReference type="EMBL" id="OW240924">
    <property type="protein sequence ID" value="CAH2327347.1"/>
    <property type="molecule type" value="Genomic_DNA"/>
</dbReference>
<evidence type="ECO:0000256" key="16">
    <source>
        <dbReference type="ARBA" id="ARBA00060886"/>
    </source>
</evidence>
<evidence type="ECO:0000256" key="8">
    <source>
        <dbReference type="ARBA" id="ARBA00022729"/>
    </source>
</evidence>
<comment type="function">
    <text evidence="15">Required for normal cytokinesis during mitosis. Plays a role in the regulation of cell proliferation. May be a component of the chromosomal passenger complex (CPC), a complex that acts as a key regulator of mitosis. The CPC complex has essential functions at the centromere in ensuring correct chromosome alignment and segregation and is required for chromatin-induced microtubule stabilization and spindle assembly. Increases AURKB activity. Inhibits apoptosis induced by TGFB1. Overexpression induces swelling of mitochondria and reduces mitochondrial membrane potential.</text>
</comment>
<keyword evidence="8" id="KW-0732">Signal</keyword>
<evidence type="ECO:0000313" key="21">
    <source>
        <dbReference type="Proteomes" id="UP001295444"/>
    </source>
</evidence>
<reference evidence="20" key="1">
    <citation type="submission" date="2022-03" db="EMBL/GenBank/DDBJ databases">
        <authorList>
            <person name="Alioto T."/>
            <person name="Alioto T."/>
            <person name="Gomez Garrido J."/>
        </authorList>
    </citation>
    <scope>NUCLEOTIDE SEQUENCE</scope>
</reference>
<keyword evidence="7 19" id="KW-0812">Transmembrane</keyword>
<keyword evidence="9" id="KW-0498">Mitosis</keyword>
<evidence type="ECO:0000256" key="1">
    <source>
        <dbReference type="ARBA" id="ARBA00004173"/>
    </source>
</evidence>
<dbReference type="FunFam" id="3.30.720.220:FF:000001">
    <property type="entry name" value="Jumping translocation breakpoint"/>
    <property type="match status" value="1"/>
</dbReference>
<evidence type="ECO:0000256" key="17">
    <source>
        <dbReference type="ARBA" id="ARBA00063184"/>
    </source>
</evidence>
<evidence type="ECO:0000256" key="11">
    <source>
        <dbReference type="ARBA" id="ARBA00023128"/>
    </source>
</evidence>
<keyword evidence="11" id="KW-0496">Mitochondrion</keyword>
<comment type="subcellular location">
    <subcellularLocation>
        <location evidence="3">Cytoplasm</location>
        <location evidence="3">Cytoskeleton</location>
        <location evidence="3">Microtubule organizing center</location>
        <location evidence="3">Centrosome</location>
    </subcellularLocation>
    <subcellularLocation>
        <location evidence="2">Cytoplasm</location>
        <location evidence="2">Cytoskeleton</location>
        <location evidence="2">Spindle</location>
    </subcellularLocation>
    <subcellularLocation>
        <location evidence="4">Membrane</location>
        <topology evidence="4">Single-pass type I membrane protein</topology>
    </subcellularLocation>
    <subcellularLocation>
        <location evidence="1">Mitochondrion</location>
    </subcellularLocation>
</comment>
<keyword evidence="14" id="KW-0131">Cell cycle</keyword>
<evidence type="ECO:0000256" key="6">
    <source>
        <dbReference type="ARBA" id="ARBA00022618"/>
    </source>
</evidence>
<evidence type="ECO:0000256" key="9">
    <source>
        <dbReference type="ARBA" id="ARBA00022776"/>
    </source>
</evidence>
<evidence type="ECO:0000256" key="7">
    <source>
        <dbReference type="ARBA" id="ARBA00022692"/>
    </source>
</evidence>
<accession>A0AAD1TKZ5</accession>
<feature type="transmembrane region" description="Helical" evidence="19">
    <location>
        <begin position="56"/>
        <end position="77"/>
    </location>
</feature>
<keyword evidence="12 19" id="KW-0472">Membrane</keyword>
<keyword evidence="5" id="KW-0963">Cytoplasm</keyword>
<name>A0AAD1TKZ5_PELCU</name>
<evidence type="ECO:0000256" key="18">
    <source>
        <dbReference type="ARBA" id="ARBA00068227"/>
    </source>
</evidence>
<keyword evidence="10 19" id="KW-1133">Transmembrane helix</keyword>
<protein>
    <recommendedName>
        <fullName evidence="18">Protein JTB</fullName>
    </recommendedName>
</protein>
<evidence type="ECO:0000256" key="10">
    <source>
        <dbReference type="ARBA" id="ARBA00022989"/>
    </source>
</evidence>
<gene>
    <name evidence="20" type="ORF">PECUL_23A001170</name>
</gene>
<dbReference type="GO" id="GO:0005819">
    <property type="term" value="C:spindle"/>
    <property type="evidence" value="ECO:0007669"/>
    <property type="project" value="UniProtKB-SubCell"/>
</dbReference>
<dbReference type="GO" id="GO:0000281">
    <property type="term" value="P:mitotic cytokinesis"/>
    <property type="evidence" value="ECO:0007669"/>
    <property type="project" value="TreeGrafter"/>
</dbReference>
<proteinExistence type="inferred from homology"/>
<evidence type="ECO:0000313" key="20">
    <source>
        <dbReference type="EMBL" id="CAH2327347.1"/>
    </source>
</evidence>
<keyword evidence="6" id="KW-0132">Cell division</keyword>
<dbReference type="Proteomes" id="UP001295444">
    <property type="component" value="Chromosome 13"/>
</dbReference>
<evidence type="ECO:0000256" key="5">
    <source>
        <dbReference type="ARBA" id="ARBA00022490"/>
    </source>
</evidence>
<evidence type="ECO:0000256" key="15">
    <source>
        <dbReference type="ARBA" id="ARBA00058368"/>
    </source>
</evidence>
<evidence type="ECO:0000256" key="3">
    <source>
        <dbReference type="ARBA" id="ARBA00004300"/>
    </source>
</evidence>
<comment type="subunit">
    <text evidence="17">Interacts with AURKA, AURKB, BIRC5 and INCENP. May be a component of the CPC at least composed of BIRC5/survivin, CDCA8/borealin, INCENP and AURKB/Aurora-B.</text>
</comment>
<sequence>MTEEFTVASDCSICDPFQLKTNSECGVTGFIEQVKCTTIEKTVYKSCRSALMEKLVFWRFVASMIAAAVILTIVVVFRQRTLDRNALEKVRKQIESI</sequence>
<evidence type="ECO:0000256" key="4">
    <source>
        <dbReference type="ARBA" id="ARBA00004479"/>
    </source>
</evidence>